<evidence type="ECO:0000259" key="11">
    <source>
        <dbReference type="SMART" id="SM00831"/>
    </source>
</evidence>
<dbReference type="InterPro" id="IPR036412">
    <property type="entry name" value="HAD-like_sf"/>
</dbReference>
<dbReference type="InterPro" id="IPR059000">
    <property type="entry name" value="ATPase_P-type_domA"/>
</dbReference>
<feature type="transmembrane region" description="Helical" evidence="10">
    <location>
        <begin position="275"/>
        <end position="300"/>
    </location>
</feature>
<keyword evidence="4" id="KW-0547">Nucleotide-binding</keyword>
<name>A0A932YZR1_9BACT</name>
<evidence type="ECO:0000256" key="7">
    <source>
        <dbReference type="ARBA" id="ARBA00022967"/>
    </source>
</evidence>
<dbReference type="FunFam" id="2.70.150.10:FF:000160">
    <property type="entry name" value="Sarcoplasmic/endoplasmic reticulum calcium ATPase 1"/>
    <property type="match status" value="1"/>
</dbReference>
<evidence type="ECO:0000256" key="1">
    <source>
        <dbReference type="ARBA" id="ARBA00004127"/>
    </source>
</evidence>
<accession>A0A932YZR1</accession>
<evidence type="ECO:0000256" key="5">
    <source>
        <dbReference type="ARBA" id="ARBA00022840"/>
    </source>
</evidence>
<evidence type="ECO:0000256" key="4">
    <source>
        <dbReference type="ARBA" id="ARBA00022741"/>
    </source>
</evidence>
<dbReference type="Gene3D" id="1.20.1110.10">
    <property type="entry name" value="Calcium-transporting ATPase, transmembrane domain"/>
    <property type="match status" value="1"/>
</dbReference>
<evidence type="ECO:0000256" key="8">
    <source>
        <dbReference type="ARBA" id="ARBA00022989"/>
    </source>
</evidence>
<proteinExistence type="predicted"/>
<gene>
    <name evidence="12" type="ORF">HY473_02680</name>
</gene>
<dbReference type="PRINTS" id="PR00120">
    <property type="entry name" value="HATPASE"/>
</dbReference>
<comment type="caution">
    <text evidence="12">The sequence shown here is derived from an EMBL/GenBank/DDBJ whole genome shotgun (WGS) entry which is preliminary data.</text>
</comment>
<comment type="subcellular location">
    <subcellularLocation>
        <location evidence="1">Endomembrane system</location>
        <topology evidence="1">Multi-pass membrane protein</topology>
    </subcellularLocation>
</comment>
<evidence type="ECO:0000256" key="2">
    <source>
        <dbReference type="ARBA" id="ARBA00022553"/>
    </source>
</evidence>
<dbReference type="GO" id="GO:0016887">
    <property type="term" value="F:ATP hydrolysis activity"/>
    <property type="evidence" value="ECO:0007669"/>
    <property type="project" value="InterPro"/>
</dbReference>
<dbReference type="InterPro" id="IPR018303">
    <property type="entry name" value="ATPase_P-typ_P_site"/>
</dbReference>
<dbReference type="GO" id="GO:0012505">
    <property type="term" value="C:endomembrane system"/>
    <property type="evidence" value="ECO:0007669"/>
    <property type="project" value="UniProtKB-SubCell"/>
</dbReference>
<dbReference type="SUPFAM" id="SSF81660">
    <property type="entry name" value="Metal cation-transporting ATPase, ATP-binding domain N"/>
    <property type="match status" value="1"/>
</dbReference>
<keyword evidence="6" id="KW-0460">Magnesium</keyword>
<protein>
    <submittedName>
        <fullName evidence="12">Cation-transporting P-type ATPase</fullName>
    </submittedName>
</protein>
<dbReference type="InterPro" id="IPR023299">
    <property type="entry name" value="ATPase_P-typ_cyto_dom_N"/>
</dbReference>
<dbReference type="SFLD" id="SFLDG00002">
    <property type="entry name" value="C1.7:_P-type_atpase_like"/>
    <property type="match status" value="1"/>
</dbReference>
<dbReference type="InterPro" id="IPR023298">
    <property type="entry name" value="ATPase_P-typ_TM_dom_sf"/>
</dbReference>
<keyword evidence="3 10" id="KW-0812">Transmembrane</keyword>
<dbReference type="SUPFAM" id="SSF81665">
    <property type="entry name" value="Calcium ATPase, transmembrane domain M"/>
    <property type="match status" value="1"/>
</dbReference>
<dbReference type="Pfam" id="PF00690">
    <property type="entry name" value="Cation_ATPase_N"/>
    <property type="match status" value="1"/>
</dbReference>
<feature type="non-terminal residue" evidence="12">
    <location>
        <position position="617"/>
    </location>
</feature>
<evidence type="ECO:0000256" key="10">
    <source>
        <dbReference type="SAM" id="Phobius"/>
    </source>
</evidence>
<feature type="transmembrane region" description="Helical" evidence="10">
    <location>
        <begin position="249"/>
        <end position="269"/>
    </location>
</feature>
<keyword evidence="5" id="KW-0067">ATP-binding</keyword>
<dbReference type="GO" id="GO:0005524">
    <property type="term" value="F:ATP binding"/>
    <property type="evidence" value="ECO:0007669"/>
    <property type="project" value="UniProtKB-KW"/>
</dbReference>
<dbReference type="Gene3D" id="3.40.50.1000">
    <property type="entry name" value="HAD superfamily/HAD-like"/>
    <property type="match status" value="2"/>
</dbReference>
<dbReference type="EMBL" id="JACQMI010000020">
    <property type="protein sequence ID" value="MBI4132965.1"/>
    <property type="molecule type" value="Genomic_DNA"/>
</dbReference>
<dbReference type="PRINTS" id="PR00119">
    <property type="entry name" value="CATATPASE"/>
</dbReference>
<dbReference type="AlphaFoldDB" id="A0A932YZR1"/>
<dbReference type="GO" id="GO:0016020">
    <property type="term" value="C:membrane"/>
    <property type="evidence" value="ECO:0007669"/>
    <property type="project" value="InterPro"/>
</dbReference>
<dbReference type="SFLD" id="SFLDS00003">
    <property type="entry name" value="Haloacid_Dehalogenase"/>
    <property type="match status" value="1"/>
</dbReference>
<keyword evidence="7" id="KW-1278">Translocase</keyword>
<reference evidence="12" key="1">
    <citation type="submission" date="2020-07" db="EMBL/GenBank/DDBJ databases">
        <title>Huge and variable diversity of episymbiotic CPR bacteria and DPANN archaea in groundwater ecosystems.</title>
        <authorList>
            <person name="He C.Y."/>
            <person name="Keren R."/>
            <person name="Whittaker M."/>
            <person name="Farag I.F."/>
            <person name="Doudna J."/>
            <person name="Cate J.H.D."/>
            <person name="Banfield J.F."/>
        </authorList>
    </citation>
    <scope>NUCLEOTIDE SEQUENCE</scope>
    <source>
        <strain evidence="12">NC_groundwater_1225_Ag_S-0.1um_56_177</strain>
    </source>
</reference>
<dbReference type="SMART" id="SM00831">
    <property type="entry name" value="Cation_ATPase_N"/>
    <property type="match status" value="1"/>
</dbReference>
<evidence type="ECO:0000313" key="12">
    <source>
        <dbReference type="EMBL" id="MBI4132965.1"/>
    </source>
</evidence>
<evidence type="ECO:0000256" key="3">
    <source>
        <dbReference type="ARBA" id="ARBA00022692"/>
    </source>
</evidence>
<dbReference type="SFLD" id="SFLDF00027">
    <property type="entry name" value="p-type_atpase"/>
    <property type="match status" value="1"/>
</dbReference>
<keyword evidence="2" id="KW-0597">Phosphoprotein</keyword>
<keyword evidence="9 10" id="KW-0472">Membrane</keyword>
<organism evidence="12 13">
    <name type="scientific">Candidatus Sungiibacteriota bacterium</name>
    <dbReference type="NCBI Taxonomy" id="2750080"/>
    <lineage>
        <taxon>Bacteria</taxon>
        <taxon>Candidatus Sungiibacteriota</taxon>
    </lineage>
</organism>
<dbReference type="Gene3D" id="2.70.150.10">
    <property type="entry name" value="Calcium-transporting ATPase, cytoplasmic transduction domain A"/>
    <property type="match status" value="1"/>
</dbReference>
<dbReference type="InterPro" id="IPR004014">
    <property type="entry name" value="ATPase_P-typ_cation-transptr_N"/>
</dbReference>
<dbReference type="NCBIfam" id="TIGR01494">
    <property type="entry name" value="ATPase_P-type"/>
    <property type="match status" value="1"/>
</dbReference>
<dbReference type="PROSITE" id="PS00154">
    <property type="entry name" value="ATPASE_E1_E2"/>
    <property type="match status" value="1"/>
</dbReference>
<dbReference type="InterPro" id="IPR001757">
    <property type="entry name" value="P_typ_ATPase"/>
</dbReference>
<dbReference type="Gene3D" id="3.40.1110.10">
    <property type="entry name" value="Calcium-transporting ATPase, cytoplasmic domain N"/>
    <property type="match status" value="1"/>
</dbReference>
<dbReference type="Proteomes" id="UP000756703">
    <property type="component" value="Unassembled WGS sequence"/>
</dbReference>
<dbReference type="InterPro" id="IPR023214">
    <property type="entry name" value="HAD_sf"/>
</dbReference>
<dbReference type="Pfam" id="PF00702">
    <property type="entry name" value="Hydrolase"/>
    <property type="match status" value="1"/>
</dbReference>
<evidence type="ECO:0000256" key="6">
    <source>
        <dbReference type="ARBA" id="ARBA00022842"/>
    </source>
</evidence>
<dbReference type="Pfam" id="PF00122">
    <property type="entry name" value="E1-E2_ATPase"/>
    <property type="match status" value="1"/>
</dbReference>
<keyword evidence="8 10" id="KW-1133">Transmembrane helix</keyword>
<dbReference type="SUPFAM" id="SSF81653">
    <property type="entry name" value="Calcium ATPase, transduction domain A"/>
    <property type="match status" value="1"/>
</dbReference>
<evidence type="ECO:0000256" key="9">
    <source>
        <dbReference type="ARBA" id="ARBA00023136"/>
    </source>
</evidence>
<dbReference type="PANTHER" id="PTHR42861">
    <property type="entry name" value="CALCIUM-TRANSPORTING ATPASE"/>
    <property type="match status" value="1"/>
</dbReference>
<feature type="domain" description="Cation-transporting P-type ATPase N-terminal" evidence="11">
    <location>
        <begin position="9"/>
        <end position="82"/>
    </location>
</feature>
<dbReference type="InterPro" id="IPR008250">
    <property type="entry name" value="ATPase_P-typ_transduc_dom_A_sf"/>
</dbReference>
<dbReference type="InterPro" id="IPR044492">
    <property type="entry name" value="P_typ_ATPase_HD_dom"/>
</dbReference>
<dbReference type="SUPFAM" id="SSF56784">
    <property type="entry name" value="HAD-like"/>
    <property type="match status" value="1"/>
</dbReference>
<evidence type="ECO:0000313" key="13">
    <source>
        <dbReference type="Proteomes" id="UP000756703"/>
    </source>
</evidence>
<sequence>MPKHTIEEPFWSLATDEALRLLRTRRSGLREAEVIERRTVFGPNNVPERQTFSLLKILGHQLQSPLILILLVAGATTAVLGETIETSVIFAAVAVNTALGFWQEHKAETVLELLKSYVKTRSRVRRSEREHEIDSSELVPGDIIQVTQGDRVSADARLLFVNNLEVDEAPLTGESLPVEKTTDALPAATLLADRRSMLFSGTLVVGGIGEAVVTATGDASEFGKIATLASTEEEPTPLQKSLSRFARSLLGILAVLILVLFLAGLSAGYGVLEMFLIGVAVAVSVVPEGLPIALTVILAIGVQRLALRRGIVRRLLAAETLGSTSLILTDKTGTLTQAKMELAAVVPVAGSTQELLSAALLHSSATIENPGDPVSQWNIVGRPIDVALMQAAVAEGLPTEKIVHPPEVVNRLPFSSKYKYSGVIVRVGEQYRLILLGAPEVLLGFVRASAREKEELTARIAAQAFMGEKVLGVASRYISSEDQNDILRNHTFSDLSFEGLISFRDPLRPGVSAAIQSIHSAGVKTIMVTGDHQGTAEAIARDLGLIDGKGAVLSGNDLPYLTAQELRGRADKVSVYARVTPEQKLLLTKLYQERGEIVAVTGDGVNDAPALRAADIG</sequence>